<dbReference type="InterPro" id="IPR003029">
    <property type="entry name" value="S1_domain"/>
</dbReference>
<keyword evidence="6 8" id="KW-0269">Exonuclease</keyword>
<dbReference type="InterPro" id="IPR011805">
    <property type="entry name" value="RNase_R"/>
</dbReference>
<dbReference type="Proteomes" id="UP001465153">
    <property type="component" value="Unassembled WGS sequence"/>
</dbReference>
<dbReference type="SUPFAM" id="SSF50249">
    <property type="entry name" value="Nucleic acid-binding proteins"/>
    <property type="match status" value="4"/>
</dbReference>
<comment type="catalytic activity">
    <reaction evidence="1 8">
        <text>Exonucleolytic cleavage in the 3'- to 5'-direction to yield nucleoside 5'-phosphates.</text>
        <dbReference type="EC" id="3.1.13.1"/>
    </reaction>
</comment>
<evidence type="ECO:0000256" key="7">
    <source>
        <dbReference type="ARBA" id="ARBA00022884"/>
    </source>
</evidence>
<dbReference type="EMBL" id="BAABWN010000006">
    <property type="protein sequence ID" value="GAA6168282.1"/>
    <property type="molecule type" value="Genomic_DNA"/>
</dbReference>
<accession>A0ABQ0A9F4</accession>
<dbReference type="Pfam" id="PF17876">
    <property type="entry name" value="CSD2"/>
    <property type="match status" value="1"/>
</dbReference>
<comment type="similarity">
    <text evidence="8">Belongs to the RNR ribonuclease family. RNase R subfamily.</text>
</comment>
<proteinExistence type="inferred from homology"/>
<feature type="compositionally biased region" description="Basic and acidic residues" evidence="9">
    <location>
        <begin position="781"/>
        <end position="799"/>
    </location>
</feature>
<dbReference type="InterPro" id="IPR013223">
    <property type="entry name" value="RNase_B_OB_dom"/>
</dbReference>
<dbReference type="InterPro" id="IPR001900">
    <property type="entry name" value="RNase_II/R"/>
</dbReference>
<dbReference type="CDD" id="cd04471">
    <property type="entry name" value="S1_RNase_R"/>
    <property type="match status" value="1"/>
</dbReference>
<evidence type="ECO:0000313" key="11">
    <source>
        <dbReference type="EMBL" id="GAA6168282.1"/>
    </source>
</evidence>
<dbReference type="PROSITE" id="PS01175">
    <property type="entry name" value="RIBONUCLEASE_II"/>
    <property type="match status" value="1"/>
</dbReference>
<feature type="region of interest" description="Disordered" evidence="9">
    <location>
        <begin position="1"/>
        <end position="32"/>
    </location>
</feature>
<dbReference type="SMART" id="SM00955">
    <property type="entry name" value="RNB"/>
    <property type="match status" value="1"/>
</dbReference>
<dbReference type="InterPro" id="IPR040476">
    <property type="entry name" value="CSD2"/>
</dbReference>
<evidence type="ECO:0000256" key="3">
    <source>
        <dbReference type="ARBA" id="ARBA00022490"/>
    </source>
</evidence>
<dbReference type="RefSeq" id="WP_353302952.1">
    <property type="nucleotide sequence ID" value="NZ_BAABWN010000006.1"/>
</dbReference>
<evidence type="ECO:0000256" key="5">
    <source>
        <dbReference type="ARBA" id="ARBA00022801"/>
    </source>
</evidence>
<dbReference type="InterPro" id="IPR012340">
    <property type="entry name" value="NA-bd_OB-fold"/>
</dbReference>
<keyword evidence="3 8" id="KW-0963">Cytoplasm</keyword>
<dbReference type="Pfam" id="PF08206">
    <property type="entry name" value="OB_RNB"/>
    <property type="match status" value="1"/>
</dbReference>
<dbReference type="InterPro" id="IPR022966">
    <property type="entry name" value="RNase_II/R_CS"/>
</dbReference>
<dbReference type="SMART" id="SM00357">
    <property type="entry name" value="CSP"/>
    <property type="match status" value="1"/>
</dbReference>
<dbReference type="PROSITE" id="PS50126">
    <property type="entry name" value="S1"/>
    <property type="match status" value="1"/>
</dbReference>
<name>A0ABQ0A9F4_9GAMM</name>
<keyword evidence="12" id="KW-1185">Reference proteome</keyword>
<comment type="caution">
    <text evidence="11">The sequence shown here is derived from an EMBL/GenBank/DDBJ whole genome shotgun (WGS) entry which is preliminary data.</text>
</comment>
<dbReference type="PANTHER" id="PTHR23355:SF9">
    <property type="entry name" value="DIS3-LIKE EXONUCLEASE 2"/>
    <property type="match status" value="1"/>
</dbReference>
<evidence type="ECO:0000256" key="8">
    <source>
        <dbReference type="HAMAP-Rule" id="MF_01895"/>
    </source>
</evidence>
<reference evidence="11 12" key="1">
    <citation type="submission" date="2024-04" db="EMBL/GenBank/DDBJ databases">
        <title>Draft genome sequence of Sessilibacter corallicola NBRC 116591.</title>
        <authorList>
            <person name="Miyakawa T."/>
            <person name="Kusuya Y."/>
            <person name="Miura T."/>
        </authorList>
    </citation>
    <scope>NUCLEOTIDE SEQUENCE [LARGE SCALE GENOMIC DNA]</scope>
    <source>
        <strain evidence="11 12">KU-00831-HH</strain>
    </source>
</reference>
<evidence type="ECO:0000259" key="10">
    <source>
        <dbReference type="PROSITE" id="PS50126"/>
    </source>
</evidence>
<dbReference type="EC" id="3.1.13.1" evidence="8"/>
<evidence type="ECO:0000256" key="9">
    <source>
        <dbReference type="SAM" id="MobiDB-lite"/>
    </source>
</evidence>
<dbReference type="HAMAP" id="MF_01895">
    <property type="entry name" value="RNase_R"/>
    <property type="match status" value="1"/>
</dbReference>
<evidence type="ECO:0000256" key="2">
    <source>
        <dbReference type="ARBA" id="ARBA00004496"/>
    </source>
</evidence>
<dbReference type="Gene3D" id="2.40.50.140">
    <property type="entry name" value="Nucleic acid-binding proteins"/>
    <property type="match status" value="2"/>
</dbReference>
<evidence type="ECO:0000313" key="12">
    <source>
        <dbReference type="Proteomes" id="UP001465153"/>
    </source>
</evidence>
<comment type="function">
    <text evidence="8">3'-5' exoribonuclease that releases 5'-nucleoside monophosphates and is involved in maturation of structured RNAs.</text>
</comment>
<gene>
    <name evidence="8 11" type="primary">rnr</name>
    <name evidence="11" type="ORF">NBRC116591_20930</name>
</gene>
<keyword evidence="4 8" id="KW-0540">Nuclease</keyword>
<dbReference type="NCBIfam" id="TIGR00358">
    <property type="entry name" value="3_prime_RNase"/>
    <property type="match status" value="1"/>
</dbReference>
<dbReference type="Pfam" id="PF00575">
    <property type="entry name" value="S1"/>
    <property type="match status" value="1"/>
</dbReference>
<sequence>MPKEKADKNNAAVSRNTPVNDPFAEREASRYENPVPSREYMLEIITNHQGPISHEQMCDILKVTSEDAIEGVRRRLIAMSRDGQIISNRKGAFGALNKMDLTRGRIQGHKDGYGFVLPADGGEDIYLSNRQMRRVFDGDEVVVRSTSRDRRGRKEGTIVEVIAHNTKQIVGRLFSESGIHFVRPDNPRLTHDVMISKGNLRGAKRGEYVVAEIVQQPARDSLPSGDIIDVLGAHMAPGMEIDVAIRSHEIPHQWPSDTLAEAELLPDEVDDLDKRKRVDLRKLPFITIDGEDARDFDDAVYAETKRSGGWRLFVAIADVSHYVSPDSALDREAINRGNSVYFPDFVVPMLPEALSNGLCSLNPRVDRLCMVCEMTVSAAGRVSGYKFYEGVIHSHERLTYTKVGKMLNERESINSGIRKQYNHVLPAVDTLYDLYQALRSERQSRGAIDFETVETRIIFDEERKIDRIVPVERNDAHKLIEECMLCANVCAARLLEKAEIEALYRVHEGPSDEKLENLKEFLASAGLSMRGRGRPKPADFQAILAAIDGRPDAHLIQMVMLRSMSQAKYQPDNQGHFGLSYTAYTHFTSPIRRYPDLMVHRAIRYLLRAGADGEEFTARVERHLQPIKGARKLKRAQIYPYDINAVLQLGEQCSITERRADDATREVVSWLKCEFLRNHVGDEFDGVVSAVTNFGLFVELKDLYVEGLIHVTALPGDYYHYEQAHHRLIGERTRKVFRLGDELKVRVVAVNLDERKVDFELVELKPKKKIKVSSKAQLLAEMHEQERARKSGGRNPKELKPRKRPAQPGAKNSRALKQDLLTEAKSGAKKATDEKAPVKPKVKPKKKPKKAKPKSTAAKKQRAKSRTVKAKKKRK</sequence>
<evidence type="ECO:0000256" key="6">
    <source>
        <dbReference type="ARBA" id="ARBA00022839"/>
    </source>
</evidence>
<dbReference type="Pfam" id="PF00773">
    <property type="entry name" value="RNB"/>
    <property type="match status" value="1"/>
</dbReference>
<evidence type="ECO:0000256" key="4">
    <source>
        <dbReference type="ARBA" id="ARBA00022722"/>
    </source>
</evidence>
<dbReference type="InterPro" id="IPR050180">
    <property type="entry name" value="RNR_Ribonuclease"/>
</dbReference>
<dbReference type="InterPro" id="IPR004476">
    <property type="entry name" value="RNase_II/RNase_R"/>
</dbReference>
<keyword evidence="5 8" id="KW-0378">Hydrolase</keyword>
<feature type="domain" description="S1 motif" evidence="10">
    <location>
        <begin position="681"/>
        <end position="762"/>
    </location>
</feature>
<comment type="subcellular location">
    <subcellularLocation>
        <location evidence="2 8">Cytoplasm</location>
    </subcellularLocation>
</comment>
<keyword evidence="7 8" id="KW-0694">RNA-binding</keyword>
<dbReference type="NCBIfam" id="TIGR02063">
    <property type="entry name" value="RNase_R"/>
    <property type="match status" value="1"/>
</dbReference>
<feature type="region of interest" description="Disordered" evidence="9">
    <location>
        <begin position="773"/>
        <end position="875"/>
    </location>
</feature>
<organism evidence="11 12">
    <name type="scientific">Sessilibacter corallicola</name>
    <dbReference type="NCBI Taxonomy" id="2904075"/>
    <lineage>
        <taxon>Bacteria</taxon>
        <taxon>Pseudomonadati</taxon>
        <taxon>Pseudomonadota</taxon>
        <taxon>Gammaproteobacteria</taxon>
        <taxon>Cellvibrionales</taxon>
        <taxon>Cellvibrionaceae</taxon>
        <taxon>Sessilibacter</taxon>
    </lineage>
</organism>
<feature type="compositionally biased region" description="Basic residues" evidence="9">
    <location>
        <begin position="838"/>
        <end position="875"/>
    </location>
</feature>
<dbReference type="InterPro" id="IPR011129">
    <property type="entry name" value="CSD"/>
</dbReference>
<dbReference type="SMART" id="SM00316">
    <property type="entry name" value="S1"/>
    <property type="match status" value="1"/>
</dbReference>
<protein>
    <recommendedName>
        <fullName evidence="8">Ribonuclease R</fullName>
        <shortName evidence="8">RNase R</shortName>
        <ecNumber evidence="8">3.1.13.1</ecNumber>
    </recommendedName>
</protein>
<dbReference type="PANTHER" id="PTHR23355">
    <property type="entry name" value="RIBONUCLEASE"/>
    <property type="match status" value="1"/>
</dbReference>
<evidence type="ECO:0000256" key="1">
    <source>
        <dbReference type="ARBA" id="ARBA00001849"/>
    </source>
</evidence>